<dbReference type="InterPro" id="IPR036116">
    <property type="entry name" value="FN3_sf"/>
</dbReference>
<evidence type="ECO:0000313" key="3">
    <source>
        <dbReference type="EMBL" id="ODN00821.1"/>
    </source>
</evidence>
<dbReference type="GO" id="GO:0005667">
    <property type="term" value="C:transcription regulator complex"/>
    <property type="evidence" value="ECO:0007669"/>
    <property type="project" value="TreeGrafter"/>
</dbReference>
<dbReference type="Gene3D" id="2.60.40.10">
    <property type="entry name" value="Immunoglobulins"/>
    <property type="match status" value="1"/>
</dbReference>
<feature type="region of interest" description="Disordered" evidence="1">
    <location>
        <begin position="55"/>
        <end position="86"/>
    </location>
</feature>
<dbReference type="OMA" id="IYAYQES"/>
<dbReference type="EMBL" id="LJIJ01000185">
    <property type="protein sequence ID" value="ODN00821.1"/>
    <property type="molecule type" value="Genomic_DNA"/>
</dbReference>
<feature type="domain" description="Fibronectin type-III" evidence="2">
    <location>
        <begin position="527"/>
        <end position="632"/>
    </location>
</feature>
<dbReference type="InterPro" id="IPR026085">
    <property type="entry name" value="ATF7-int"/>
</dbReference>
<dbReference type="GO" id="GO:0006355">
    <property type="term" value="P:regulation of DNA-templated transcription"/>
    <property type="evidence" value="ECO:0007669"/>
    <property type="project" value="TreeGrafter"/>
</dbReference>
<dbReference type="InterPro" id="IPR056565">
    <property type="entry name" value="Fn3_ATF7IP"/>
</dbReference>
<feature type="compositionally biased region" description="Low complexity" evidence="1">
    <location>
        <begin position="373"/>
        <end position="383"/>
    </location>
</feature>
<evidence type="ECO:0000256" key="1">
    <source>
        <dbReference type="SAM" id="MobiDB-lite"/>
    </source>
</evidence>
<dbReference type="STRING" id="48709.A0A1D2N6G9"/>
<name>A0A1D2N6G9_ORCCI</name>
<organism evidence="3 4">
    <name type="scientific">Orchesella cincta</name>
    <name type="common">Springtail</name>
    <name type="synonym">Podura cincta</name>
    <dbReference type="NCBI Taxonomy" id="48709"/>
    <lineage>
        <taxon>Eukaryota</taxon>
        <taxon>Metazoa</taxon>
        <taxon>Ecdysozoa</taxon>
        <taxon>Arthropoda</taxon>
        <taxon>Hexapoda</taxon>
        <taxon>Collembola</taxon>
        <taxon>Entomobryomorpha</taxon>
        <taxon>Entomobryoidea</taxon>
        <taxon>Orchesellidae</taxon>
        <taxon>Orchesellinae</taxon>
        <taxon>Orchesella</taxon>
    </lineage>
</organism>
<dbReference type="OrthoDB" id="2434995at2759"/>
<dbReference type="SUPFAM" id="SSF49265">
    <property type="entry name" value="Fibronectin type III"/>
    <property type="match status" value="1"/>
</dbReference>
<gene>
    <name evidence="3" type="ORF">Ocin01_05873</name>
</gene>
<protein>
    <submittedName>
        <fullName evidence="3">Activating transcription factor 7-interacting protein 1</fullName>
    </submittedName>
</protein>
<dbReference type="PANTHER" id="PTHR23210">
    <property type="entry name" value="ACTIVATING TRANSCRIPTION FACTOR 7 INTERACTING PROTEIN"/>
    <property type="match status" value="1"/>
</dbReference>
<reference evidence="3 4" key="1">
    <citation type="journal article" date="2016" name="Genome Biol. Evol.">
        <title>Gene Family Evolution Reflects Adaptation to Soil Environmental Stressors in the Genome of the Collembolan Orchesella cincta.</title>
        <authorList>
            <person name="Faddeeva-Vakhrusheva A."/>
            <person name="Derks M.F."/>
            <person name="Anvar S.Y."/>
            <person name="Agamennone V."/>
            <person name="Suring W."/>
            <person name="Smit S."/>
            <person name="van Straalen N.M."/>
            <person name="Roelofs D."/>
        </authorList>
    </citation>
    <scope>NUCLEOTIDE SEQUENCE [LARGE SCALE GENOMIC DNA]</scope>
    <source>
        <tissue evidence="3">Mixed pool</tissue>
    </source>
</reference>
<feature type="compositionally biased region" description="Basic and acidic residues" evidence="1">
    <location>
        <begin position="56"/>
        <end position="65"/>
    </location>
</feature>
<feature type="region of interest" description="Disordered" evidence="1">
    <location>
        <begin position="297"/>
        <end position="320"/>
    </location>
</feature>
<dbReference type="InterPro" id="IPR003961">
    <property type="entry name" value="FN3_dom"/>
</dbReference>
<comment type="caution">
    <text evidence="3">The sequence shown here is derived from an EMBL/GenBank/DDBJ whole genome shotgun (WGS) entry which is preliminary data.</text>
</comment>
<dbReference type="PANTHER" id="PTHR23210:SF26">
    <property type="entry name" value="ACTIVATING TRANSCRIPTION FACTOR 7-INTERACTING PROTEIN 1"/>
    <property type="match status" value="1"/>
</dbReference>
<accession>A0A1D2N6G9</accession>
<evidence type="ECO:0000313" key="4">
    <source>
        <dbReference type="Proteomes" id="UP000094527"/>
    </source>
</evidence>
<dbReference type="AlphaFoldDB" id="A0A1D2N6G9"/>
<evidence type="ECO:0000259" key="2">
    <source>
        <dbReference type="PROSITE" id="PS50853"/>
    </source>
</evidence>
<dbReference type="Proteomes" id="UP000094527">
    <property type="component" value="Unassembled WGS sequence"/>
</dbReference>
<proteinExistence type="predicted"/>
<feature type="region of interest" description="Disordered" evidence="1">
    <location>
        <begin position="345"/>
        <end position="383"/>
    </location>
</feature>
<dbReference type="GO" id="GO:0005634">
    <property type="term" value="C:nucleus"/>
    <property type="evidence" value="ECO:0007669"/>
    <property type="project" value="TreeGrafter"/>
</dbReference>
<feature type="region of interest" description="Disordered" evidence="1">
    <location>
        <begin position="507"/>
        <end position="526"/>
    </location>
</feature>
<keyword evidence="4" id="KW-1185">Reference proteome</keyword>
<feature type="region of interest" description="Disordered" evidence="1">
    <location>
        <begin position="104"/>
        <end position="128"/>
    </location>
</feature>
<sequence>MEEVMVESAVVIEPNQMVTTVGEQPEICELEEATESKKTDNQKIVGTITNTGSLLEGKDEIDTSSKPEAIQAAEAETETPESSVPAVVTLTEPDDEEDVIYLNSDDEDAGQSGVSESKRSRTEDDCEMDIDDSGAVSVVGRIIRKMSRQDLEDLVLAKIVEAVVSHTEVGHLRSKVLELQMQKDKMASKLGIMMKQVAELSTAVNIITDNEAREGKSRSHKPHVIRFNRSVGLQTSIEPSVRSAPPRIIRVPEPTQNGVKQYGASTGKTTIYAGAANGNFNAPQSHGVKRVYQGNRAGDAKQTGSQNPSPVPSPRKVYSAASAPPRMLPIAPKPVTVVPQLPSSITVSTSQPGIVDLTDDDPPSHSSGSQQNVTPSVSTPSSGSTAYINGVQYQVIKQPSGVQLMTPGPSQAAKYIVSGGSGQTRPVVLQQLAVGSGPQPQLAPNQQIVIRGVNNSSPLTIIQRPSAPRQQSDLSANGSVSRVAATITSRPGTVLSAASNSQRQRFILPPLPTTPPNKTKANDSYRAPPKPELTLNEQADGIVLSWNLPTVLNMAEVTTYQIFACQESLSNSTSRPSQWKRVGDVKALPLPMACTLSQFTDENRYYFIVRGIDVYGRVGPFCDPQNILLKRRNK</sequence>
<dbReference type="Pfam" id="PF16794">
    <property type="entry name" value="fn3_4"/>
    <property type="match status" value="1"/>
</dbReference>
<dbReference type="PROSITE" id="PS50853">
    <property type="entry name" value="FN3"/>
    <property type="match status" value="1"/>
</dbReference>
<dbReference type="GO" id="GO:0003712">
    <property type="term" value="F:transcription coregulator activity"/>
    <property type="evidence" value="ECO:0007669"/>
    <property type="project" value="TreeGrafter"/>
</dbReference>
<dbReference type="InterPro" id="IPR013783">
    <property type="entry name" value="Ig-like_fold"/>
</dbReference>